<dbReference type="EMBL" id="JH126401">
    <property type="protein sequence ID" value="EGX92877.1"/>
    <property type="molecule type" value="Genomic_DNA"/>
</dbReference>
<evidence type="ECO:0000313" key="1">
    <source>
        <dbReference type="EMBL" id="EGX92877.1"/>
    </source>
</evidence>
<dbReference type="InParanoid" id="G3JE52"/>
<dbReference type="KEGG" id="cmt:CCM_04249"/>
<evidence type="ECO:0000313" key="2">
    <source>
        <dbReference type="Proteomes" id="UP000001610"/>
    </source>
</evidence>
<keyword evidence="2" id="KW-1185">Reference proteome</keyword>
<accession>G3JE52</accession>
<sequence length="107" mass="11867">MSFQTRFIGSNVLTNELGPDVKEMTLEFKEGEPIMIPQDATGTVKGECYEILVTFLNGTLRRYNAMNDYTFKEHVASKATMREGHTRVSIIGDSGVGGNFELVTRSA</sequence>
<dbReference type="RefSeq" id="XP_006669460.1">
    <property type="nucleotide sequence ID" value="XM_006669397.1"/>
</dbReference>
<dbReference type="GeneID" id="18166272"/>
<dbReference type="OMA" id="RYNAMND"/>
<dbReference type="eggNOG" id="ENOG502SZX9">
    <property type="taxonomic scope" value="Eukaryota"/>
</dbReference>
<gene>
    <name evidence="1" type="ORF">CCM_04249</name>
</gene>
<organism evidence="1 2">
    <name type="scientific">Cordyceps militaris (strain CM01)</name>
    <name type="common">Caterpillar fungus</name>
    <dbReference type="NCBI Taxonomy" id="983644"/>
    <lineage>
        <taxon>Eukaryota</taxon>
        <taxon>Fungi</taxon>
        <taxon>Dikarya</taxon>
        <taxon>Ascomycota</taxon>
        <taxon>Pezizomycotina</taxon>
        <taxon>Sordariomycetes</taxon>
        <taxon>Hypocreomycetidae</taxon>
        <taxon>Hypocreales</taxon>
        <taxon>Cordycipitaceae</taxon>
        <taxon>Cordyceps</taxon>
    </lineage>
</organism>
<dbReference type="VEuPathDB" id="FungiDB:CCM_04249"/>
<reference evidence="1 2" key="1">
    <citation type="journal article" date="2011" name="Genome Biol.">
        <title>Genome sequence of the insect pathogenic fungus Cordyceps militaris, a valued traditional Chinese medicine.</title>
        <authorList>
            <person name="Zheng P."/>
            <person name="Xia Y."/>
            <person name="Xiao G."/>
            <person name="Xiong C."/>
            <person name="Hu X."/>
            <person name="Zhang S."/>
            <person name="Zheng H."/>
            <person name="Huang Y."/>
            <person name="Zhou Y."/>
            <person name="Wang S."/>
            <person name="Zhao G.P."/>
            <person name="Liu X."/>
            <person name="St Leger R.J."/>
            <person name="Wang C."/>
        </authorList>
    </citation>
    <scope>NUCLEOTIDE SEQUENCE [LARGE SCALE GENOMIC DNA]</scope>
    <source>
        <strain evidence="1 2">CM01</strain>
    </source>
</reference>
<name>G3JE52_CORMM</name>
<dbReference type="Proteomes" id="UP000001610">
    <property type="component" value="Unassembled WGS sequence"/>
</dbReference>
<protein>
    <submittedName>
        <fullName evidence="1">Uncharacterized protein</fullName>
    </submittedName>
</protein>
<dbReference type="HOGENOM" id="CLU_2209898_0_0_1"/>
<dbReference type="OrthoDB" id="10445039at2759"/>
<proteinExistence type="predicted"/>
<dbReference type="AlphaFoldDB" id="G3JE52"/>